<dbReference type="Proteomes" id="UP000321577">
    <property type="component" value="Unassembled WGS sequence"/>
</dbReference>
<proteinExistence type="predicted"/>
<gene>
    <name evidence="2" type="ORF">BGE01nite_35300</name>
</gene>
<evidence type="ECO:0000313" key="3">
    <source>
        <dbReference type="Proteomes" id="UP000321577"/>
    </source>
</evidence>
<comment type="caution">
    <text evidence="2">The sequence shown here is derived from an EMBL/GenBank/DDBJ whole genome shotgun (WGS) entry which is preliminary data.</text>
</comment>
<dbReference type="Gene3D" id="1.10.3210.10">
    <property type="entry name" value="Hypothetical protein af1432"/>
    <property type="match status" value="1"/>
</dbReference>
<name>A0A512MBY0_9BACT</name>
<dbReference type="SUPFAM" id="SSF109604">
    <property type="entry name" value="HD-domain/PDEase-like"/>
    <property type="match status" value="1"/>
</dbReference>
<keyword evidence="3" id="KW-1185">Reference proteome</keyword>
<accession>A0A512MBY0</accession>
<dbReference type="InterPro" id="IPR006674">
    <property type="entry name" value="HD_domain"/>
</dbReference>
<feature type="domain" description="HD" evidence="1">
    <location>
        <begin position="20"/>
        <end position="119"/>
    </location>
</feature>
<evidence type="ECO:0000259" key="1">
    <source>
        <dbReference type="Pfam" id="PF01966"/>
    </source>
</evidence>
<organism evidence="2 3">
    <name type="scientific">Brevifollis gellanilyticus</name>
    <dbReference type="NCBI Taxonomy" id="748831"/>
    <lineage>
        <taxon>Bacteria</taxon>
        <taxon>Pseudomonadati</taxon>
        <taxon>Verrucomicrobiota</taxon>
        <taxon>Verrucomicrobiia</taxon>
        <taxon>Verrucomicrobiales</taxon>
        <taxon>Verrucomicrobiaceae</taxon>
    </lineage>
</organism>
<dbReference type="Pfam" id="PF01966">
    <property type="entry name" value="HD"/>
    <property type="match status" value="1"/>
</dbReference>
<sequence length="171" mass="18932">MNFAELFQKQRIAGFPERLIEHHKLVSGVAVNLAIALRSLGIVTDPERAGLMGAVHDAGKSVVTEELSIPGSAHEAIGREVALRLGLPESISKICCSHSSDTTDELDTEEIVVRLADKLWKGKRDPDFEKQAVQRFSAELGKEDWEVFMNLDKIFESIAESGYERLEATRA</sequence>
<dbReference type="OrthoDB" id="338520at2"/>
<reference evidence="2 3" key="1">
    <citation type="submission" date="2019-07" db="EMBL/GenBank/DDBJ databases">
        <title>Whole genome shotgun sequence of Brevifollis gellanilyticus NBRC 108608.</title>
        <authorList>
            <person name="Hosoyama A."/>
            <person name="Uohara A."/>
            <person name="Ohji S."/>
            <person name="Ichikawa N."/>
        </authorList>
    </citation>
    <scope>NUCLEOTIDE SEQUENCE [LARGE SCALE GENOMIC DNA]</scope>
    <source>
        <strain evidence="2 3">NBRC 108608</strain>
    </source>
</reference>
<dbReference type="RefSeq" id="WP_146852004.1">
    <property type="nucleotide sequence ID" value="NZ_BKAG01000027.1"/>
</dbReference>
<dbReference type="EMBL" id="BKAG01000027">
    <property type="protein sequence ID" value="GEP44239.1"/>
    <property type="molecule type" value="Genomic_DNA"/>
</dbReference>
<protein>
    <recommendedName>
        <fullName evidence="1">HD domain-containing protein</fullName>
    </recommendedName>
</protein>
<dbReference type="AlphaFoldDB" id="A0A512MBY0"/>
<evidence type="ECO:0000313" key="2">
    <source>
        <dbReference type="EMBL" id="GEP44239.1"/>
    </source>
</evidence>